<dbReference type="GO" id="GO:0006635">
    <property type="term" value="P:fatty acid beta-oxidation"/>
    <property type="evidence" value="ECO:0007669"/>
    <property type="project" value="TreeGrafter"/>
</dbReference>
<dbReference type="PANTHER" id="PTHR11941">
    <property type="entry name" value="ENOYL-COA HYDRATASE-RELATED"/>
    <property type="match status" value="1"/>
</dbReference>
<proteinExistence type="predicted"/>
<dbReference type="SUPFAM" id="SSF52096">
    <property type="entry name" value="ClpP/crotonase"/>
    <property type="match status" value="1"/>
</dbReference>
<accession>A0A941CZJ0</accession>
<comment type="caution">
    <text evidence="1">The sequence shown here is derived from an EMBL/GenBank/DDBJ whole genome shotgun (WGS) entry which is preliminary data.</text>
</comment>
<keyword evidence="2" id="KW-1185">Reference proteome</keyword>
<dbReference type="PANTHER" id="PTHR11941:SF133">
    <property type="entry name" value="1,2-EPOXYPHENYLACETYL-COA ISOMERASE"/>
    <property type="match status" value="1"/>
</dbReference>
<dbReference type="InterPro" id="IPR029045">
    <property type="entry name" value="ClpP/crotonase-like_dom_sf"/>
</dbReference>
<dbReference type="Pfam" id="PF00378">
    <property type="entry name" value="ECH_1"/>
    <property type="match status" value="1"/>
</dbReference>
<reference evidence="1" key="1">
    <citation type="submission" date="2021-04" db="EMBL/GenBank/DDBJ databases">
        <title>Draft genome assembly of strain Phenylobacterium sp. 20VBR1 using MiniION and Illumina platforms.</title>
        <authorList>
            <person name="Thomas F.A."/>
            <person name="Krishnan K.P."/>
            <person name="Sinha R.K."/>
        </authorList>
    </citation>
    <scope>NUCLEOTIDE SEQUENCE</scope>
    <source>
        <strain evidence="1">20VBR1</strain>
    </source>
</reference>
<evidence type="ECO:0000313" key="2">
    <source>
        <dbReference type="Proteomes" id="UP000622580"/>
    </source>
</evidence>
<dbReference type="GO" id="GO:0003824">
    <property type="term" value="F:catalytic activity"/>
    <property type="evidence" value="ECO:0007669"/>
    <property type="project" value="UniProtKB-ARBA"/>
</dbReference>
<organism evidence="1 2">
    <name type="scientific">Phenylobacterium glaciei</name>
    <dbReference type="NCBI Taxonomy" id="2803784"/>
    <lineage>
        <taxon>Bacteria</taxon>
        <taxon>Pseudomonadati</taxon>
        <taxon>Pseudomonadota</taxon>
        <taxon>Alphaproteobacteria</taxon>
        <taxon>Caulobacterales</taxon>
        <taxon>Caulobacteraceae</taxon>
        <taxon>Phenylobacterium</taxon>
    </lineage>
</organism>
<dbReference type="Proteomes" id="UP000622580">
    <property type="component" value="Unassembled WGS sequence"/>
</dbReference>
<evidence type="ECO:0000313" key="1">
    <source>
        <dbReference type="EMBL" id="MBR7619491.1"/>
    </source>
</evidence>
<name>A0A941CZJ0_9CAUL</name>
<dbReference type="EMBL" id="JAGSGD010000001">
    <property type="protein sequence ID" value="MBR7619491.1"/>
    <property type="molecule type" value="Genomic_DNA"/>
</dbReference>
<dbReference type="CDD" id="cd06558">
    <property type="entry name" value="crotonase-like"/>
    <property type="match status" value="1"/>
</dbReference>
<dbReference type="Gene3D" id="3.90.226.10">
    <property type="entry name" value="2-enoyl-CoA Hydratase, Chain A, domain 1"/>
    <property type="match status" value="1"/>
</dbReference>
<dbReference type="InterPro" id="IPR001753">
    <property type="entry name" value="Enoyl-CoA_hydra/iso"/>
</dbReference>
<sequence length="276" mass="29474">MSETLAQARADQSDEVLYDVAGGVAIITLNRPERLNTISGPMLSLLSKLLLQADADPEVRCVILTGTGRAFCAGLDLVSATQGSGIGSESQVSSISVDLDLKTAPPTVIFNMNKPTICALNGAAAGYGLDTALGCDIRMMAQGAKLAAAFVKRGIVPESGGTWFLPRLIGWSKAAELIFTGRTLSAAESLEMGLATHVVPDAELMTEARKLADEIAANAPLAVQSAKRLMRMGLNETFNDHVHHVYLQFLQLIRTGDFREGMTSFLEKRPADFHGR</sequence>
<dbReference type="RefSeq" id="WP_215339843.1">
    <property type="nucleotide sequence ID" value="NZ_JAGSGD010000001.1"/>
</dbReference>
<protein>
    <submittedName>
        <fullName evidence="1">Enoyl-CoA hydratase/isomerase family protein</fullName>
    </submittedName>
</protein>
<dbReference type="AlphaFoldDB" id="A0A941CZJ0"/>
<gene>
    <name evidence="1" type="ORF">JKL49_08840</name>
</gene>